<name>A0A4Z0YP21_9PEZI</name>
<evidence type="ECO:0008006" key="3">
    <source>
        <dbReference type="Google" id="ProtNLM"/>
    </source>
</evidence>
<sequence>MSDISSLPGPSRRTVENFMHRSEFWSRVPGNERLRFWEWDDPDRPYFYTASQVVQFTKANCLAAVAANNSAVEEFRRELQIGWETNRTSPLGVVALTQLMGQYLVLIDRIFFFGLITHPTRRQGKLVANQPIIKLLVQNGLTDPAGNELNGIFTYETGELWINALQSSGEIQFFEEMLATIVHELVHVYLHVLTRDNSAASYYRELSQDEGHGVQFHELLQFILAHLFNWMPTILYLGALAKETGKDLQTALAKPSVFESVARSLIYAEASNALI</sequence>
<dbReference type="EMBL" id="SKBN01000195">
    <property type="protein sequence ID" value="TGJ80915.1"/>
    <property type="molecule type" value="Genomic_DNA"/>
</dbReference>
<accession>A0A4Z0YP21</accession>
<evidence type="ECO:0000313" key="1">
    <source>
        <dbReference type="EMBL" id="TGJ80915.1"/>
    </source>
</evidence>
<protein>
    <recommendedName>
        <fullName evidence="3">SprT-like domain-containing protein</fullName>
    </recommendedName>
</protein>
<dbReference type="OrthoDB" id="4772908at2759"/>
<dbReference type="Proteomes" id="UP000297716">
    <property type="component" value="Unassembled WGS sequence"/>
</dbReference>
<organism evidence="1 2">
    <name type="scientific">Xylaria hypoxylon</name>
    <dbReference type="NCBI Taxonomy" id="37992"/>
    <lineage>
        <taxon>Eukaryota</taxon>
        <taxon>Fungi</taxon>
        <taxon>Dikarya</taxon>
        <taxon>Ascomycota</taxon>
        <taxon>Pezizomycotina</taxon>
        <taxon>Sordariomycetes</taxon>
        <taxon>Xylariomycetidae</taxon>
        <taxon>Xylariales</taxon>
        <taxon>Xylariaceae</taxon>
        <taxon>Xylaria</taxon>
    </lineage>
</organism>
<reference evidence="1 2" key="1">
    <citation type="submission" date="2019-03" db="EMBL/GenBank/DDBJ databases">
        <title>Draft genome sequence of Xylaria hypoxylon DSM 108379, a ubiquitous saprotrophic-parasitic fungi on hardwood.</title>
        <authorList>
            <person name="Buettner E."/>
            <person name="Leonhardt S."/>
            <person name="Gebauer A.M."/>
            <person name="Liers C."/>
            <person name="Hofrichter M."/>
            <person name="Kellner H."/>
        </authorList>
    </citation>
    <scope>NUCLEOTIDE SEQUENCE [LARGE SCALE GENOMIC DNA]</scope>
    <source>
        <strain evidence="1 2">DSM 108379</strain>
    </source>
</reference>
<gene>
    <name evidence="1" type="ORF">E0Z10_g7849</name>
</gene>
<dbReference type="AlphaFoldDB" id="A0A4Z0YP21"/>
<evidence type="ECO:0000313" key="2">
    <source>
        <dbReference type="Proteomes" id="UP000297716"/>
    </source>
</evidence>
<keyword evidence="2" id="KW-1185">Reference proteome</keyword>
<comment type="caution">
    <text evidence="1">The sequence shown here is derived from an EMBL/GenBank/DDBJ whole genome shotgun (WGS) entry which is preliminary data.</text>
</comment>
<proteinExistence type="predicted"/>